<evidence type="ECO:0000313" key="1">
    <source>
        <dbReference type="EMBL" id="QKV53649.1"/>
    </source>
</evidence>
<sequence>MWPFDLLKKLSRDPDVGQTRGDYIGCYLLGTETPGQHDASYHSLATTRAALIDDARAFLQGFLDAHPGLPESERAQLQSLLDHLEARIDAHLAGDTKKPLAVQGGTHLFLRPGMRARKKEQGRYLE</sequence>
<proteinExistence type="predicted"/>
<evidence type="ECO:0000313" key="2">
    <source>
        <dbReference type="Proteomes" id="UP000509579"/>
    </source>
</evidence>
<dbReference type="Proteomes" id="UP000509579">
    <property type="component" value="Chromosome"/>
</dbReference>
<keyword evidence="2" id="KW-1185">Reference proteome</keyword>
<name>A0A6N1X2J8_9BURK</name>
<protein>
    <submittedName>
        <fullName evidence="1">Uncharacterized protein</fullName>
    </submittedName>
</protein>
<dbReference type="AlphaFoldDB" id="A0A6N1X2J8"/>
<dbReference type="KEGG" id="aant:HUK68_12510"/>
<gene>
    <name evidence="1" type="ORF">HUK68_12510</name>
</gene>
<accession>A0A6N1X2J8</accession>
<organism evidence="1 2">
    <name type="scientific">Comamonas antarctica</name>
    <dbReference type="NCBI Taxonomy" id="2743470"/>
    <lineage>
        <taxon>Bacteria</taxon>
        <taxon>Pseudomonadati</taxon>
        <taxon>Pseudomonadota</taxon>
        <taxon>Betaproteobacteria</taxon>
        <taxon>Burkholderiales</taxon>
        <taxon>Comamonadaceae</taxon>
        <taxon>Comamonas</taxon>
    </lineage>
</organism>
<reference evidence="1 2" key="1">
    <citation type="submission" date="2020-06" db="EMBL/GenBank/DDBJ databases">
        <title>Acidovorax antarctica sp. nov., isolated from Corinth ice sheet soil, Antarctic Fields Peninsula.</title>
        <authorList>
            <person name="Xu Q."/>
            <person name="Peng F."/>
        </authorList>
    </citation>
    <scope>NUCLEOTIDE SEQUENCE [LARGE SCALE GENOMIC DNA]</scope>
    <source>
        <strain evidence="1 2">16-35-5</strain>
    </source>
</reference>
<dbReference type="EMBL" id="CP054840">
    <property type="protein sequence ID" value="QKV53649.1"/>
    <property type="molecule type" value="Genomic_DNA"/>
</dbReference>